<accession>A0A6J6HRU3</accession>
<name>A0A6J6HRU3_9ZZZZ</name>
<dbReference type="SUPFAM" id="SSF56601">
    <property type="entry name" value="beta-lactamase/transpeptidase-like"/>
    <property type="match status" value="1"/>
</dbReference>
<dbReference type="EMBL" id="CAEZUX010000064">
    <property type="protein sequence ID" value="CAB4615293.1"/>
    <property type="molecule type" value="Genomic_DNA"/>
</dbReference>
<feature type="domain" description="Beta-lactamase-related" evidence="1">
    <location>
        <begin position="23"/>
        <end position="377"/>
    </location>
</feature>
<reference evidence="2" key="1">
    <citation type="submission" date="2020-05" db="EMBL/GenBank/DDBJ databases">
        <authorList>
            <person name="Chiriac C."/>
            <person name="Salcher M."/>
            <person name="Ghai R."/>
            <person name="Kavagutti S V."/>
        </authorList>
    </citation>
    <scope>NUCLEOTIDE SEQUENCE</scope>
</reference>
<dbReference type="Pfam" id="PF00144">
    <property type="entry name" value="Beta-lactamase"/>
    <property type="match status" value="1"/>
</dbReference>
<gene>
    <name evidence="2" type="ORF">UFOPK1874_00683</name>
</gene>
<protein>
    <submittedName>
        <fullName evidence="2">Unannotated protein</fullName>
    </submittedName>
</protein>
<dbReference type="AlphaFoldDB" id="A0A6J6HRU3"/>
<sequence>MSLLTVDNVASGWEPVRAAFLEGFEKGEEHGAGVAVYHRGECVVDLVGGWRDKDHSVPYGDDALQVVFSTTKGITSLAVAMCVERGLLDYSEKVSTYWPEFAAQGKGDVTVAQLLSHRAGLYTVDGDITLEEALDWDTVTARLAATAPRFPVDSTHGYHAITFGWLAGELVRRVTGKSIGEFVRDEIVSPLGAEFHIGLPEELEPRVARLMAHPIPKFTPEVAKLMMERSAPGTKGADALGLNGAFGNGVFNKPEVHRAMIPGANGIGNARSLARIYAATVSEVDGVRLLGEETRNHATRSNTPHGEMDQVLIAETVFAMGFMVHCPRTPFAGPASFGHDGAGGSCAFASPSHEMGFSYVMNTMMTVADGDPRRERLIAAAVQCADAS</sequence>
<organism evidence="2">
    <name type="scientific">freshwater metagenome</name>
    <dbReference type="NCBI Taxonomy" id="449393"/>
    <lineage>
        <taxon>unclassified sequences</taxon>
        <taxon>metagenomes</taxon>
        <taxon>ecological metagenomes</taxon>
    </lineage>
</organism>
<proteinExistence type="predicted"/>
<evidence type="ECO:0000259" key="1">
    <source>
        <dbReference type="Pfam" id="PF00144"/>
    </source>
</evidence>
<dbReference type="InterPro" id="IPR052907">
    <property type="entry name" value="Beta-lactamase/esterase"/>
</dbReference>
<evidence type="ECO:0000313" key="2">
    <source>
        <dbReference type="EMBL" id="CAB4615293.1"/>
    </source>
</evidence>
<dbReference type="InterPro" id="IPR012338">
    <property type="entry name" value="Beta-lactam/transpept-like"/>
</dbReference>
<dbReference type="PANTHER" id="PTHR43319">
    <property type="entry name" value="BETA-LACTAMASE-RELATED"/>
    <property type="match status" value="1"/>
</dbReference>
<dbReference type="Gene3D" id="3.40.710.10">
    <property type="entry name" value="DD-peptidase/beta-lactamase superfamily"/>
    <property type="match status" value="1"/>
</dbReference>
<dbReference type="PANTHER" id="PTHR43319:SF3">
    <property type="entry name" value="BETA-LACTAMASE-RELATED DOMAIN-CONTAINING PROTEIN"/>
    <property type="match status" value="1"/>
</dbReference>
<dbReference type="InterPro" id="IPR001466">
    <property type="entry name" value="Beta-lactam-related"/>
</dbReference>